<sequence length="446" mass="50447">MRVLMFGWEFPPYKSGGLGTACYGMTQALARKGTEILFVLPRMDPGKGVRLEKRLSLCSASGTRVARTSRNVRLREDVRELWRERLHVEHVDSLLFPYDTPESYEVRRREVERREARGRHEETSVSTRETVLHLHGGYGPDLMSEVYRYGCAAAAIAQKARFDVIHVHDWMTYPAGMIVREMTGKPLIAHIHALEHDRSGDNMNPEVARIERAGLEAADRVIAVSHYTKRLVMQQYGIPGEKIDVVHNAVSRSEADRVYAAPARGDDEKRVLFMGRVTFQKGPDYFVEAAKLVLDRLPRTRFIMAGSGDMLPNMVRRVAQLRIGSRFHFTGFLKGEEVDRMYALSDLYVMPSVSEPFGIAPLEAMAYDVPVLISRQSGVAEVVHNAIKVDFWDVREMANKICAMLSYPPLAAEVVKNCREELKSIRWENAADRLNAVYAQLVPGGN</sequence>
<feature type="domain" description="Glycosyltransferase subfamily 4-like N-terminal" evidence="2">
    <location>
        <begin position="135"/>
        <end position="251"/>
    </location>
</feature>
<dbReference type="Pfam" id="PF00534">
    <property type="entry name" value="Glycos_transf_1"/>
    <property type="match status" value="1"/>
</dbReference>
<dbReference type="Pfam" id="PF13439">
    <property type="entry name" value="Glyco_transf_4"/>
    <property type="match status" value="1"/>
</dbReference>
<evidence type="ECO:0000313" key="3">
    <source>
        <dbReference type="EMBL" id="HIW79364.1"/>
    </source>
</evidence>
<reference evidence="3" key="1">
    <citation type="journal article" date="2021" name="PeerJ">
        <title>Extensive microbial diversity within the chicken gut microbiome revealed by metagenomics and culture.</title>
        <authorList>
            <person name="Gilroy R."/>
            <person name="Ravi A."/>
            <person name="Getino M."/>
            <person name="Pursley I."/>
            <person name="Horton D.L."/>
            <person name="Alikhan N.F."/>
            <person name="Baker D."/>
            <person name="Gharbi K."/>
            <person name="Hall N."/>
            <person name="Watson M."/>
            <person name="Adriaenssens E.M."/>
            <person name="Foster-Nyarko E."/>
            <person name="Jarju S."/>
            <person name="Secka A."/>
            <person name="Antonio M."/>
            <person name="Oren A."/>
            <person name="Chaudhuri R.R."/>
            <person name="La Ragione R."/>
            <person name="Hildebrand F."/>
            <person name="Pallen M.J."/>
        </authorList>
    </citation>
    <scope>NUCLEOTIDE SEQUENCE</scope>
    <source>
        <strain evidence="3">ChiSxjej5B17-1746</strain>
    </source>
</reference>
<evidence type="ECO:0000259" key="2">
    <source>
        <dbReference type="Pfam" id="PF13439"/>
    </source>
</evidence>
<proteinExistence type="predicted"/>
<organism evidence="3 4">
    <name type="scientific">Candidatus Bilophila faecipullorum</name>
    <dbReference type="NCBI Taxonomy" id="2838482"/>
    <lineage>
        <taxon>Bacteria</taxon>
        <taxon>Pseudomonadati</taxon>
        <taxon>Thermodesulfobacteriota</taxon>
        <taxon>Desulfovibrionia</taxon>
        <taxon>Desulfovibrionales</taxon>
        <taxon>Desulfovibrionaceae</taxon>
        <taxon>Bilophila</taxon>
    </lineage>
</organism>
<gene>
    <name evidence="3" type="ORF">H9874_09515</name>
</gene>
<comment type="caution">
    <text evidence="3">The sequence shown here is derived from an EMBL/GenBank/DDBJ whole genome shotgun (WGS) entry which is preliminary data.</text>
</comment>
<dbReference type="Gene3D" id="3.40.50.2000">
    <property type="entry name" value="Glycogen Phosphorylase B"/>
    <property type="match status" value="2"/>
</dbReference>
<evidence type="ECO:0000313" key="4">
    <source>
        <dbReference type="Proteomes" id="UP000824264"/>
    </source>
</evidence>
<dbReference type="EMBL" id="DXGI01000360">
    <property type="protein sequence ID" value="HIW79364.1"/>
    <property type="molecule type" value="Genomic_DNA"/>
</dbReference>
<reference evidence="3" key="2">
    <citation type="submission" date="2021-04" db="EMBL/GenBank/DDBJ databases">
        <authorList>
            <person name="Gilroy R."/>
        </authorList>
    </citation>
    <scope>NUCLEOTIDE SEQUENCE</scope>
    <source>
        <strain evidence="3">ChiSxjej5B17-1746</strain>
    </source>
</reference>
<dbReference type="SUPFAM" id="SSF53756">
    <property type="entry name" value="UDP-Glycosyltransferase/glycogen phosphorylase"/>
    <property type="match status" value="1"/>
</dbReference>
<name>A0A9D1U961_9BACT</name>
<dbReference type="GO" id="GO:0016758">
    <property type="term" value="F:hexosyltransferase activity"/>
    <property type="evidence" value="ECO:0007669"/>
    <property type="project" value="TreeGrafter"/>
</dbReference>
<dbReference type="InterPro" id="IPR028098">
    <property type="entry name" value="Glyco_trans_4-like_N"/>
</dbReference>
<evidence type="ECO:0000259" key="1">
    <source>
        <dbReference type="Pfam" id="PF00534"/>
    </source>
</evidence>
<dbReference type="AlphaFoldDB" id="A0A9D1U961"/>
<feature type="domain" description="Glycosyl transferase family 1" evidence="1">
    <location>
        <begin position="264"/>
        <end position="420"/>
    </location>
</feature>
<accession>A0A9D1U961</accession>
<protein>
    <submittedName>
        <fullName evidence="3">Glycosyltransferase</fullName>
    </submittedName>
</protein>
<dbReference type="CDD" id="cd03801">
    <property type="entry name" value="GT4_PimA-like"/>
    <property type="match status" value="1"/>
</dbReference>
<dbReference type="InterPro" id="IPR050194">
    <property type="entry name" value="Glycosyltransferase_grp1"/>
</dbReference>
<dbReference type="Proteomes" id="UP000824264">
    <property type="component" value="Unassembled WGS sequence"/>
</dbReference>
<dbReference type="InterPro" id="IPR001296">
    <property type="entry name" value="Glyco_trans_1"/>
</dbReference>
<dbReference type="PANTHER" id="PTHR45947">
    <property type="entry name" value="SULFOQUINOVOSYL TRANSFERASE SQD2"/>
    <property type="match status" value="1"/>
</dbReference>
<dbReference type="PANTHER" id="PTHR45947:SF3">
    <property type="entry name" value="SULFOQUINOVOSYL TRANSFERASE SQD2"/>
    <property type="match status" value="1"/>
</dbReference>